<proteinExistence type="predicted"/>
<organism evidence="2 3">
    <name type="scientific">Engelhardtia mirabilis</name>
    <dbReference type="NCBI Taxonomy" id="2528011"/>
    <lineage>
        <taxon>Bacteria</taxon>
        <taxon>Pseudomonadati</taxon>
        <taxon>Planctomycetota</taxon>
        <taxon>Planctomycetia</taxon>
        <taxon>Planctomycetia incertae sedis</taxon>
        <taxon>Engelhardtia</taxon>
    </lineage>
</organism>
<keyword evidence="3" id="KW-1185">Reference proteome</keyword>
<feature type="domain" description="HTH crp-type" evidence="1">
    <location>
        <begin position="146"/>
        <end position="206"/>
    </location>
</feature>
<dbReference type="InterPro" id="IPR036388">
    <property type="entry name" value="WH-like_DNA-bd_sf"/>
</dbReference>
<dbReference type="GO" id="GO:0006355">
    <property type="term" value="P:regulation of DNA-templated transcription"/>
    <property type="evidence" value="ECO:0007669"/>
    <property type="project" value="InterPro"/>
</dbReference>
<name>A0A518BMN7_9BACT</name>
<dbReference type="SUPFAM" id="SSF46785">
    <property type="entry name" value="Winged helix' DNA-binding domain"/>
    <property type="match status" value="1"/>
</dbReference>
<dbReference type="RefSeq" id="WP_145067003.1">
    <property type="nucleotide sequence ID" value="NZ_CP036287.1"/>
</dbReference>
<dbReference type="Proteomes" id="UP000316921">
    <property type="component" value="Chromosome"/>
</dbReference>
<evidence type="ECO:0000313" key="3">
    <source>
        <dbReference type="Proteomes" id="UP000316921"/>
    </source>
</evidence>
<dbReference type="InterPro" id="IPR036390">
    <property type="entry name" value="WH_DNA-bd_sf"/>
</dbReference>
<dbReference type="GO" id="GO:0003677">
    <property type="term" value="F:DNA binding"/>
    <property type="evidence" value="ECO:0007669"/>
    <property type="project" value="InterPro"/>
</dbReference>
<reference evidence="2 3" key="1">
    <citation type="submission" date="2019-02" db="EMBL/GenBank/DDBJ databases">
        <title>Deep-cultivation of Planctomycetes and their phenomic and genomic characterization uncovers novel biology.</title>
        <authorList>
            <person name="Wiegand S."/>
            <person name="Jogler M."/>
            <person name="Boedeker C."/>
            <person name="Pinto D."/>
            <person name="Vollmers J."/>
            <person name="Rivas-Marin E."/>
            <person name="Kohn T."/>
            <person name="Peeters S.H."/>
            <person name="Heuer A."/>
            <person name="Rast P."/>
            <person name="Oberbeckmann S."/>
            <person name="Bunk B."/>
            <person name="Jeske O."/>
            <person name="Meyerdierks A."/>
            <person name="Storesund J.E."/>
            <person name="Kallscheuer N."/>
            <person name="Luecker S."/>
            <person name="Lage O.M."/>
            <person name="Pohl T."/>
            <person name="Merkel B.J."/>
            <person name="Hornburger P."/>
            <person name="Mueller R.-W."/>
            <person name="Bruemmer F."/>
            <person name="Labrenz M."/>
            <person name="Spormann A.M."/>
            <person name="Op den Camp H."/>
            <person name="Overmann J."/>
            <person name="Amann R."/>
            <person name="Jetten M.S.M."/>
            <person name="Mascher T."/>
            <person name="Medema M.H."/>
            <person name="Devos D.P."/>
            <person name="Kaster A.-K."/>
            <person name="Ovreas L."/>
            <person name="Rohde M."/>
            <person name="Galperin M.Y."/>
            <person name="Jogler C."/>
        </authorList>
    </citation>
    <scope>NUCLEOTIDE SEQUENCE [LARGE SCALE GENOMIC DNA]</scope>
    <source>
        <strain evidence="2 3">Pla133</strain>
    </source>
</reference>
<dbReference type="AlphaFoldDB" id="A0A518BMN7"/>
<dbReference type="Pfam" id="PF13545">
    <property type="entry name" value="HTH_Crp_2"/>
    <property type="match status" value="1"/>
</dbReference>
<evidence type="ECO:0000259" key="1">
    <source>
        <dbReference type="Pfam" id="PF13545"/>
    </source>
</evidence>
<gene>
    <name evidence="2" type="ORF">Pla133_32900</name>
</gene>
<dbReference type="Gene3D" id="1.10.10.10">
    <property type="entry name" value="Winged helix-like DNA-binding domain superfamily/Winged helix DNA-binding domain"/>
    <property type="match status" value="1"/>
</dbReference>
<dbReference type="KEGG" id="pbap:Pla133_32900"/>
<sequence>MKPPPEPLALEKVARRLEELLETPAKATRPAGPAVGRQPDAVIRVGDHAYLVEWKVSGDVAGVSAGIRQLAAFRDGSGIEHVALLAVPFMGDAGRRICSESGVSWLDLSGNAHIDAPGVHVRVEGKENRFKRRGRPSNPFAPKSSRVARWLLLHQGEFHVQKEIAAAIDVGAGFVSRVVRRLEELELIERNERGGVRVRDPELLLEAWAERYAFERHHLLRGHVAARSGDELLARVSNALSGAGIEHAATGLAGAWLLTHFAAFRTVTCFVADLPSSDVLDSLGFHEEERGANLWLALPVDEGVFAGVEKMDGLPCASPIQVWLDLLGQPERAGEAARHIEETLLSWSSRA</sequence>
<dbReference type="EMBL" id="CP036287">
    <property type="protein sequence ID" value="QDU68196.1"/>
    <property type="molecule type" value="Genomic_DNA"/>
</dbReference>
<dbReference type="InterPro" id="IPR012318">
    <property type="entry name" value="HTH_CRP"/>
</dbReference>
<accession>A0A518BMN7</accession>
<evidence type="ECO:0000313" key="2">
    <source>
        <dbReference type="EMBL" id="QDU68196.1"/>
    </source>
</evidence>
<protein>
    <recommendedName>
        <fullName evidence="1">HTH crp-type domain-containing protein</fullName>
    </recommendedName>
</protein>